<dbReference type="RefSeq" id="WP_389835557.1">
    <property type="nucleotide sequence ID" value="NZ_JBIAJP010000021.1"/>
</dbReference>
<gene>
    <name evidence="2" type="ORF">ACFYQT_40100</name>
</gene>
<name>A0ABW6N8X8_9ACTN</name>
<dbReference type="EMBL" id="JBIAJP010000021">
    <property type="protein sequence ID" value="MFF0009600.1"/>
    <property type="molecule type" value="Genomic_DNA"/>
</dbReference>
<protein>
    <recommendedName>
        <fullName evidence="4">Terminase small subunit</fullName>
    </recommendedName>
</protein>
<evidence type="ECO:0000256" key="1">
    <source>
        <dbReference type="SAM" id="MobiDB-lite"/>
    </source>
</evidence>
<accession>A0ABW6N8X8</accession>
<feature type="compositionally biased region" description="Acidic residues" evidence="1">
    <location>
        <begin position="150"/>
        <end position="172"/>
    </location>
</feature>
<evidence type="ECO:0008006" key="4">
    <source>
        <dbReference type="Google" id="ProtNLM"/>
    </source>
</evidence>
<feature type="region of interest" description="Disordered" evidence="1">
    <location>
        <begin position="144"/>
        <end position="172"/>
    </location>
</feature>
<evidence type="ECO:0000313" key="3">
    <source>
        <dbReference type="Proteomes" id="UP001601422"/>
    </source>
</evidence>
<sequence>MAWSAAKIAEVDERRTALIKLRRKRVPYDDPRILALGYSNEDVARKDFYRAVTARRKATEAEVADYRAEQSQIISDLLDTYLPLALGSDEAGPDHKAGEMVLKLLERDARLNGWEAALKAELSGPGGGAVPIRAATISELHELIRTAGEPDQDEDLDTDTEDGDENDDGHSA</sequence>
<keyword evidence="3" id="KW-1185">Reference proteome</keyword>
<organism evidence="2 3">
    <name type="scientific">Streptomyces tibetensis</name>
    <dbReference type="NCBI Taxonomy" id="2382123"/>
    <lineage>
        <taxon>Bacteria</taxon>
        <taxon>Bacillati</taxon>
        <taxon>Actinomycetota</taxon>
        <taxon>Actinomycetes</taxon>
        <taxon>Kitasatosporales</taxon>
        <taxon>Streptomycetaceae</taxon>
        <taxon>Streptomyces</taxon>
    </lineage>
</organism>
<reference evidence="2 3" key="1">
    <citation type="submission" date="2024-10" db="EMBL/GenBank/DDBJ databases">
        <title>The Natural Products Discovery Center: Release of the First 8490 Sequenced Strains for Exploring Actinobacteria Biosynthetic Diversity.</title>
        <authorList>
            <person name="Kalkreuter E."/>
            <person name="Kautsar S.A."/>
            <person name="Yang D."/>
            <person name="Bader C.D."/>
            <person name="Teijaro C.N."/>
            <person name="Fluegel L."/>
            <person name="Davis C.M."/>
            <person name="Simpson J.R."/>
            <person name="Lauterbach L."/>
            <person name="Steele A.D."/>
            <person name="Gui C."/>
            <person name="Meng S."/>
            <person name="Li G."/>
            <person name="Viehrig K."/>
            <person name="Ye F."/>
            <person name="Su P."/>
            <person name="Kiefer A.F."/>
            <person name="Nichols A."/>
            <person name="Cepeda A.J."/>
            <person name="Yan W."/>
            <person name="Fan B."/>
            <person name="Jiang Y."/>
            <person name="Adhikari A."/>
            <person name="Zheng C.-J."/>
            <person name="Schuster L."/>
            <person name="Cowan T.M."/>
            <person name="Smanski M.J."/>
            <person name="Chevrette M.G."/>
            <person name="De Carvalho L.P.S."/>
            <person name="Shen B."/>
        </authorList>
    </citation>
    <scope>NUCLEOTIDE SEQUENCE [LARGE SCALE GENOMIC DNA]</scope>
    <source>
        <strain evidence="2 3">NPDC005497</strain>
    </source>
</reference>
<evidence type="ECO:0000313" key="2">
    <source>
        <dbReference type="EMBL" id="MFF0009600.1"/>
    </source>
</evidence>
<comment type="caution">
    <text evidence="2">The sequence shown here is derived from an EMBL/GenBank/DDBJ whole genome shotgun (WGS) entry which is preliminary data.</text>
</comment>
<proteinExistence type="predicted"/>
<dbReference type="Proteomes" id="UP001601422">
    <property type="component" value="Unassembled WGS sequence"/>
</dbReference>